<sequence>MDRLMLIEQVMLKCTQTNQEDPPNKEAYINLDISVSKEELQRGQIQRVLKLFEMAEKKKKRGRSSITLTFDGIDRRGLIQYNSVRDFLRRLFKAKPHALYLLHKDSNLQAILLCLLEIDTGTFGNLFSKWQKGYAEFTFYGADLASHIQLYLENAIRYANRIKVASSSQRDFIVYILDAIDYEILIEDSEVL</sequence>
<dbReference type="OrthoDB" id="9953763at2"/>
<dbReference type="EMBL" id="LWMH01000001">
    <property type="protein sequence ID" value="KZS45109.1"/>
    <property type="molecule type" value="Genomic_DNA"/>
</dbReference>
<gene>
    <name evidence="1" type="ORF">AWU65_03770</name>
</gene>
<reference evidence="1" key="1">
    <citation type="journal article" date="2016" name="Genome Announc.">
        <title>Draft genomes of two strains of Paenibacillus glucanolyticus with capability to degrade lignocellulose.</title>
        <authorList>
            <person name="Mathews S.L."/>
            <person name="Pawlak J."/>
            <person name="Grunden A.M."/>
        </authorList>
    </citation>
    <scope>NUCLEOTIDE SEQUENCE [LARGE SCALE GENOMIC DNA]</scope>
    <source>
        <strain evidence="1">SLM1</strain>
    </source>
</reference>
<proteinExistence type="predicted"/>
<keyword evidence="2" id="KW-1185">Reference proteome</keyword>
<organism evidence="1 2">
    <name type="scientific">Paenibacillus glucanolyticus</name>
    <dbReference type="NCBI Taxonomy" id="59843"/>
    <lineage>
        <taxon>Bacteria</taxon>
        <taxon>Bacillati</taxon>
        <taxon>Bacillota</taxon>
        <taxon>Bacilli</taxon>
        <taxon>Bacillales</taxon>
        <taxon>Paenibacillaceae</taxon>
        <taxon>Paenibacillus</taxon>
    </lineage>
</organism>
<evidence type="ECO:0000313" key="2">
    <source>
        <dbReference type="Proteomes" id="UP000076796"/>
    </source>
</evidence>
<name>A0A163GRC4_9BACL</name>
<dbReference type="RefSeq" id="WP_063477615.1">
    <property type="nucleotide sequence ID" value="NZ_JBCMWP010000019.1"/>
</dbReference>
<evidence type="ECO:0000313" key="1">
    <source>
        <dbReference type="EMBL" id="KZS45109.1"/>
    </source>
</evidence>
<comment type="caution">
    <text evidence="1">The sequence shown here is derived from an EMBL/GenBank/DDBJ whole genome shotgun (WGS) entry which is preliminary data.</text>
</comment>
<dbReference type="AlphaFoldDB" id="A0A163GRC4"/>
<dbReference type="Proteomes" id="UP000076796">
    <property type="component" value="Unassembled WGS sequence"/>
</dbReference>
<accession>A0A163GRC4</accession>
<protein>
    <submittedName>
        <fullName evidence="1">Uncharacterized protein</fullName>
    </submittedName>
</protein>